<dbReference type="SFLD" id="SFLDG01129">
    <property type="entry name" value="C1.5:_HAD__Beta-PGM__Phosphata"/>
    <property type="match status" value="1"/>
</dbReference>
<evidence type="ECO:0000313" key="2">
    <source>
        <dbReference type="Proteomes" id="UP000005038"/>
    </source>
</evidence>
<dbReference type="GO" id="GO:0006281">
    <property type="term" value="P:DNA repair"/>
    <property type="evidence" value="ECO:0007669"/>
    <property type="project" value="TreeGrafter"/>
</dbReference>
<name>H5TNY5_GORO1</name>
<dbReference type="InterPro" id="IPR050155">
    <property type="entry name" value="HAD-like_hydrolase_sf"/>
</dbReference>
<dbReference type="SFLD" id="SFLDS00003">
    <property type="entry name" value="Haloacid_Dehalogenase"/>
    <property type="match status" value="1"/>
</dbReference>
<dbReference type="OrthoDB" id="9793014at2"/>
<accession>H5TNY5</accession>
<dbReference type="AlphaFoldDB" id="H5TNY5"/>
<organism evidence="1 2">
    <name type="scientific">Gordonia otitidis (strain DSM 44809 / CCUG 52243 / JCM 12355 / NBRC 100426 / IFM 10032)</name>
    <dbReference type="NCBI Taxonomy" id="1108044"/>
    <lineage>
        <taxon>Bacteria</taxon>
        <taxon>Bacillati</taxon>
        <taxon>Actinomycetota</taxon>
        <taxon>Actinomycetes</taxon>
        <taxon>Mycobacteriales</taxon>
        <taxon>Gordoniaceae</taxon>
        <taxon>Gordonia</taxon>
    </lineage>
</organism>
<dbReference type="EMBL" id="BAFB01000145">
    <property type="protein sequence ID" value="GAB35193.1"/>
    <property type="molecule type" value="Genomic_DNA"/>
</dbReference>
<dbReference type="Proteomes" id="UP000005038">
    <property type="component" value="Unassembled WGS sequence"/>
</dbReference>
<dbReference type="Gene3D" id="1.10.150.240">
    <property type="entry name" value="Putative phosphatase, domain 2"/>
    <property type="match status" value="1"/>
</dbReference>
<dbReference type="InterPro" id="IPR036412">
    <property type="entry name" value="HAD-like_sf"/>
</dbReference>
<evidence type="ECO:0000313" key="1">
    <source>
        <dbReference type="EMBL" id="GAB35193.1"/>
    </source>
</evidence>
<dbReference type="Gene3D" id="3.40.50.1000">
    <property type="entry name" value="HAD superfamily/HAD-like"/>
    <property type="match status" value="1"/>
</dbReference>
<keyword evidence="2" id="KW-1185">Reference proteome</keyword>
<dbReference type="Pfam" id="PF00702">
    <property type="entry name" value="Hydrolase"/>
    <property type="match status" value="1"/>
</dbReference>
<dbReference type="RefSeq" id="WP_007239417.1">
    <property type="nucleotide sequence ID" value="NZ_BAFB01000145.1"/>
</dbReference>
<keyword evidence="1" id="KW-0378">Hydrolase</keyword>
<dbReference type="PANTHER" id="PTHR43434:SF16">
    <property type="entry name" value="BLL8046 PROTEIN"/>
    <property type="match status" value="1"/>
</dbReference>
<dbReference type="InterPro" id="IPR006439">
    <property type="entry name" value="HAD-SF_hydro_IA"/>
</dbReference>
<dbReference type="STRING" id="1108044.GOOTI_145_00120"/>
<sequence>MTKDVSSDAVDTVLLDVDGTLIDSTYWHAYAWQRAFAGRDLTPPWWRIHRAVGMGGDLLVGELCGQRVEDQLGDQLRDEWADRYREVLDKVQPFPRVRELVAGLTDAGYTVALASSGAREFTDAALELIGMTRDDFAEVTSSDDAEQSKPAADLLHAALDAAGGSRAVLVGDSVWDVAAANRLPGPCVGVKSGGIAAAELLDAGAALVVEDVAALVERQWRP</sequence>
<proteinExistence type="predicted"/>
<dbReference type="InterPro" id="IPR023198">
    <property type="entry name" value="PGP-like_dom2"/>
</dbReference>
<comment type="caution">
    <text evidence="1">The sequence shown here is derived from an EMBL/GenBank/DDBJ whole genome shotgun (WGS) entry which is preliminary data.</text>
</comment>
<dbReference type="PANTHER" id="PTHR43434">
    <property type="entry name" value="PHOSPHOGLYCOLATE PHOSPHATASE"/>
    <property type="match status" value="1"/>
</dbReference>
<reference evidence="1" key="1">
    <citation type="submission" date="2012-02" db="EMBL/GenBank/DDBJ databases">
        <title>Whole genome shotgun sequence of Gordonia otitidis NBRC 100426.</title>
        <authorList>
            <person name="Yoshida I."/>
            <person name="Hosoyama A."/>
            <person name="Tsuchikane K."/>
            <person name="Katsumata H."/>
            <person name="Yamazaki S."/>
            <person name="Fujita N."/>
        </authorList>
    </citation>
    <scope>NUCLEOTIDE SEQUENCE [LARGE SCALE GENOMIC DNA]</scope>
    <source>
        <strain evidence="1">NBRC 100426</strain>
    </source>
</reference>
<dbReference type="GO" id="GO:0008967">
    <property type="term" value="F:phosphoglycolate phosphatase activity"/>
    <property type="evidence" value="ECO:0007669"/>
    <property type="project" value="TreeGrafter"/>
</dbReference>
<dbReference type="SUPFAM" id="SSF56784">
    <property type="entry name" value="HAD-like"/>
    <property type="match status" value="1"/>
</dbReference>
<protein>
    <submittedName>
        <fullName evidence="1">Hydrolase</fullName>
    </submittedName>
</protein>
<dbReference type="GO" id="GO:0005829">
    <property type="term" value="C:cytosol"/>
    <property type="evidence" value="ECO:0007669"/>
    <property type="project" value="TreeGrafter"/>
</dbReference>
<dbReference type="InterPro" id="IPR023214">
    <property type="entry name" value="HAD_sf"/>
</dbReference>
<gene>
    <name evidence="1" type="ORF">GOOTI_145_00120</name>
</gene>
<dbReference type="NCBIfam" id="TIGR01549">
    <property type="entry name" value="HAD-SF-IA-v1"/>
    <property type="match status" value="1"/>
</dbReference>